<feature type="signal peptide" evidence="2">
    <location>
        <begin position="1"/>
        <end position="17"/>
    </location>
</feature>
<dbReference type="AlphaFoldDB" id="A0A2T4GBA1"/>
<dbReference type="OrthoDB" id="8581336at2"/>
<keyword evidence="2" id="KW-0732">Signal</keyword>
<evidence type="ECO:0000313" key="3">
    <source>
        <dbReference type="EMBL" id="OCW19848.1"/>
    </source>
</evidence>
<evidence type="ECO:0000313" key="6">
    <source>
        <dbReference type="Proteomes" id="UP000240571"/>
    </source>
</evidence>
<evidence type="ECO:0000256" key="1">
    <source>
        <dbReference type="ARBA" id="ARBA00010333"/>
    </source>
</evidence>
<comment type="similarity">
    <text evidence="1">Belongs to the bacterial solute-binding protein 3 family.</text>
</comment>
<dbReference type="EMBL" id="PYWW01000004">
    <property type="protein sequence ID" value="PTC32964.1"/>
    <property type="molecule type" value="Genomic_DNA"/>
</dbReference>
<organism evidence="4 6">
    <name type="scientific">Pseudomonas aylmerensis</name>
    <dbReference type="NCBI Taxonomy" id="1869229"/>
    <lineage>
        <taxon>Bacteria</taxon>
        <taxon>Pseudomonadati</taxon>
        <taxon>Pseudomonadota</taxon>
        <taxon>Gammaproteobacteria</taxon>
        <taxon>Pseudomonadales</taxon>
        <taxon>Pseudomonadaceae</taxon>
        <taxon>Pseudomonas</taxon>
    </lineage>
</organism>
<reference evidence="3 5" key="1">
    <citation type="submission" date="2016-06" db="EMBL/GenBank/DDBJ databases">
        <title>Draft genome sequence of Pseudomonas sp. S1E40, a novel strain antagonistic activity to fungal plant pathogen.</title>
        <authorList>
            <person name="Tambong J.T."/>
            <person name="Tchagang C."/>
            <person name="Xu R."/>
        </authorList>
    </citation>
    <scope>NUCLEOTIDE SEQUENCE [LARGE SCALE GENOMIC DNA]</scope>
    <source>
        <strain evidence="3 5">S1E40</strain>
    </source>
</reference>
<name>A0A2T4GBA1_9PSED</name>
<dbReference type="Proteomes" id="UP000095081">
    <property type="component" value="Unassembled WGS sequence"/>
</dbReference>
<reference evidence="4 6" key="2">
    <citation type="submission" date="2018-03" db="EMBL/GenBank/DDBJ databases">
        <title>Diversity of bacteria associated with corn roots inoculated with woodland soils in Canada, and Description of Pseudomonas aylmerense sp. nov.</title>
        <authorList>
            <person name="Tambong J.T."/>
            <person name="Xu R."/>
            <person name="Tchagang C."/>
        </authorList>
    </citation>
    <scope>NUCLEOTIDE SEQUENCE [LARGE SCALE GENOMIC DNA]</scope>
    <source>
        <strain evidence="4 6">S1E44</strain>
    </source>
</reference>
<dbReference type="SUPFAM" id="SSF53850">
    <property type="entry name" value="Periplasmic binding protein-like II"/>
    <property type="match status" value="1"/>
</dbReference>
<evidence type="ECO:0000256" key="2">
    <source>
        <dbReference type="SAM" id="SignalP"/>
    </source>
</evidence>
<dbReference type="Gene3D" id="3.40.190.10">
    <property type="entry name" value="Periplasmic binding protein-like II"/>
    <property type="match status" value="2"/>
</dbReference>
<protein>
    <submittedName>
        <fullName evidence="4">Amino acid ABC transporter substrate-binding protein</fullName>
    </submittedName>
</protein>
<proteinExistence type="inferred from homology"/>
<sequence>MRVVLGALWMIASASLAAPAPLRFSVSDSWAMPMVQLEDGRPTQGILYDLMLSLATQVGRPAQFHVLARARISAAMEHGEIDVRCYVTQAWFDNLSGDYTWSIPLMVQRNLLVSTQVPAQPVHVKQLPAQSIGTVLNYRYATLDPLFASGQLTRDDARSEEQVLHKLVAGRFKFAVINEWILDRFNQRMPIGQKLHKVAVIDEQNLGCTVRNDPDVPVQRILRTLLRMKMSGEIDDIIQLYTGEGAQPLHTPDRN</sequence>
<comment type="caution">
    <text evidence="4">The sequence shown here is derived from an EMBL/GenBank/DDBJ whole genome shotgun (WGS) entry which is preliminary data.</text>
</comment>
<keyword evidence="5" id="KW-1185">Reference proteome</keyword>
<accession>A0A2T4GBA1</accession>
<feature type="chain" id="PRO_5015412101" evidence="2">
    <location>
        <begin position="18"/>
        <end position="255"/>
    </location>
</feature>
<dbReference type="PANTHER" id="PTHR35936">
    <property type="entry name" value="MEMBRANE-BOUND LYTIC MUREIN TRANSGLYCOSYLASE F"/>
    <property type="match status" value="1"/>
</dbReference>
<evidence type="ECO:0000313" key="5">
    <source>
        <dbReference type="Proteomes" id="UP000095081"/>
    </source>
</evidence>
<dbReference type="RefSeq" id="WP_065909580.1">
    <property type="nucleotide sequence ID" value="NZ_MAUE01000045.1"/>
</dbReference>
<dbReference type="EMBL" id="MAUE01000045">
    <property type="protein sequence ID" value="OCW19848.1"/>
    <property type="molecule type" value="Genomic_DNA"/>
</dbReference>
<evidence type="ECO:0000313" key="4">
    <source>
        <dbReference type="EMBL" id="PTC32964.1"/>
    </source>
</evidence>
<dbReference type="Proteomes" id="UP000240571">
    <property type="component" value="Unassembled WGS sequence"/>
</dbReference>
<dbReference type="PANTHER" id="PTHR35936:SF6">
    <property type="entry name" value="AMINO ACID ABC TRANSPORTER SUBSTRATE-BINDING PAAT FAMILY PROTEIN"/>
    <property type="match status" value="1"/>
</dbReference>
<gene>
    <name evidence="3" type="ORF">BBG20_28860</name>
    <name evidence="4" type="ORF">C9382_01760</name>
</gene>